<dbReference type="GO" id="GO:0022904">
    <property type="term" value="P:respiratory electron transport chain"/>
    <property type="evidence" value="ECO:0007669"/>
    <property type="project" value="InterPro"/>
</dbReference>
<dbReference type="Pfam" id="PF01292">
    <property type="entry name" value="Ni_hydr_CYTB"/>
    <property type="match status" value="1"/>
</dbReference>
<comment type="subcellular location">
    <subcellularLocation>
        <location evidence="2">Cell membrane</location>
        <topology evidence="2">Multi-pass membrane protein</topology>
    </subcellularLocation>
</comment>
<keyword evidence="11 13" id="KW-0472">Membrane</keyword>
<evidence type="ECO:0000256" key="10">
    <source>
        <dbReference type="ARBA" id="ARBA00023004"/>
    </source>
</evidence>
<evidence type="ECO:0000256" key="7">
    <source>
        <dbReference type="ARBA" id="ARBA00022723"/>
    </source>
</evidence>
<organism evidence="15 16">
    <name type="scientific">Inquilinus limosus</name>
    <dbReference type="NCBI Taxonomy" id="171674"/>
    <lineage>
        <taxon>Bacteria</taxon>
        <taxon>Pseudomonadati</taxon>
        <taxon>Pseudomonadota</taxon>
        <taxon>Alphaproteobacteria</taxon>
        <taxon>Rhodospirillales</taxon>
        <taxon>Rhodospirillaceae</taxon>
        <taxon>Inquilinus</taxon>
    </lineage>
</organism>
<keyword evidence="10" id="KW-0408">Iron</keyword>
<evidence type="ECO:0000256" key="5">
    <source>
        <dbReference type="ARBA" id="ARBA00022617"/>
    </source>
</evidence>
<feature type="transmembrane region" description="Helical" evidence="13">
    <location>
        <begin position="89"/>
        <end position="112"/>
    </location>
</feature>
<dbReference type="AlphaFoldDB" id="A0A952FSU0"/>
<accession>A0A952FSU0</accession>
<dbReference type="PANTHER" id="PTHR30529">
    <property type="entry name" value="CYTOCHROME B561"/>
    <property type="match status" value="1"/>
</dbReference>
<evidence type="ECO:0000256" key="2">
    <source>
        <dbReference type="ARBA" id="ARBA00004651"/>
    </source>
</evidence>
<dbReference type="Gene3D" id="1.20.950.20">
    <property type="entry name" value="Transmembrane di-heme cytochromes, Chain C"/>
    <property type="match status" value="1"/>
</dbReference>
<dbReference type="InterPro" id="IPR052168">
    <property type="entry name" value="Cytochrome_b561_oxidase"/>
</dbReference>
<keyword evidence="6 13" id="KW-0812">Transmembrane</keyword>
<dbReference type="Proteomes" id="UP000700706">
    <property type="component" value="Unassembled WGS sequence"/>
</dbReference>
<keyword evidence="5" id="KW-0349">Heme</keyword>
<evidence type="ECO:0000256" key="1">
    <source>
        <dbReference type="ARBA" id="ARBA00001970"/>
    </source>
</evidence>
<dbReference type="EMBL" id="JAEKLZ010000292">
    <property type="protein sequence ID" value="MBW8727624.1"/>
    <property type="molecule type" value="Genomic_DNA"/>
</dbReference>
<comment type="similarity">
    <text evidence="12">Belongs to the cytochrome b561 family.</text>
</comment>
<keyword evidence="9 13" id="KW-1133">Transmembrane helix</keyword>
<keyword evidence="3" id="KW-0813">Transport</keyword>
<dbReference type="InterPro" id="IPR016174">
    <property type="entry name" value="Di-haem_cyt_TM"/>
</dbReference>
<dbReference type="PANTHER" id="PTHR30529:SF1">
    <property type="entry name" value="CYTOCHROME B561 HOMOLOG 2"/>
    <property type="match status" value="1"/>
</dbReference>
<evidence type="ECO:0000313" key="16">
    <source>
        <dbReference type="Proteomes" id="UP000700706"/>
    </source>
</evidence>
<evidence type="ECO:0000256" key="12">
    <source>
        <dbReference type="ARBA" id="ARBA00037975"/>
    </source>
</evidence>
<evidence type="ECO:0000313" key="15">
    <source>
        <dbReference type="EMBL" id="MBW8727624.1"/>
    </source>
</evidence>
<dbReference type="SUPFAM" id="SSF81342">
    <property type="entry name" value="Transmembrane di-heme cytochromes"/>
    <property type="match status" value="1"/>
</dbReference>
<keyword evidence="7" id="KW-0479">Metal-binding</keyword>
<feature type="domain" description="Cytochrome b561 bacterial/Ni-hydrogenase" evidence="14">
    <location>
        <begin position="10"/>
        <end position="179"/>
    </location>
</feature>
<proteinExistence type="inferred from homology"/>
<dbReference type="InterPro" id="IPR011577">
    <property type="entry name" value="Cyt_b561_bac/Ni-Hgenase"/>
</dbReference>
<dbReference type="GO" id="GO:0046872">
    <property type="term" value="F:metal ion binding"/>
    <property type="evidence" value="ECO:0007669"/>
    <property type="project" value="UniProtKB-KW"/>
</dbReference>
<dbReference type="GO" id="GO:0005886">
    <property type="term" value="C:plasma membrane"/>
    <property type="evidence" value="ECO:0007669"/>
    <property type="project" value="UniProtKB-SubCell"/>
</dbReference>
<feature type="transmembrane region" description="Helical" evidence="13">
    <location>
        <begin position="16"/>
        <end position="38"/>
    </location>
</feature>
<evidence type="ECO:0000256" key="6">
    <source>
        <dbReference type="ARBA" id="ARBA00022692"/>
    </source>
</evidence>
<comment type="caution">
    <text evidence="15">The sequence shown here is derived from an EMBL/GenBank/DDBJ whole genome shotgun (WGS) entry which is preliminary data.</text>
</comment>
<evidence type="ECO:0000256" key="11">
    <source>
        <dbReference type="ARBA" id="ARBA00023136"/>
    </source>
</evidence>
<dbReference type="GO" id="GO:0009055">
    <property type="term" value="F:electron transfer activity"/>
    <property type="evidence" value="ECO:0007669"/>
    <property type="project" value="InterPro"/>
</dbReference>
<evidence type="ECO:0000259" key="14">
    <source>
        <dbReference type="Pfam" id="PF01292"/>
    </source>
</evidence>
<reference evidence="15" key="1">
    <citation type="submission" date="2020-06" db="EMBL/GenBank/DDBJ databases">
        <title>Stable isotope informed genome-resolved metagenomics uncovers potential trophic interactions in rhizosphere soil.</title>
        <authorList>
            <person name="Starr E.P."/>
            <person name="Shi S."/>
            <person name="Blazewicz S.J."/>
            <person name="Koch B.J."/>
            <person name="Probst A.J."/>
            <person name="Hungate B.A."/>
            <person name="Pett-Ridge J."/>
            <person name="Firestone M.K."/>
            <person name="Banfield J.F."/>
        </authorList>
    </citation>
    <scope>NUCLEOTIDE SEQUENCE</scope>
    <source>
        <strain evidence="15">YM_69_17</strain>
    </source>
</reference>
<name>A0A952FSU0_9PROT</name>
<keyword evidence="8" id="KW-0249">Electron transport</keyword>
<feature type="transmembrane region" description="Helical" evidence="13">
    <location>
        <begin position="146"/>
        <end position="168"/>
    </location>
</feature>
<sequence length="181" mass="19701">MTAAPTDQSRYDRATILLHWLTAGLVVTLFLLAEGWGFVPRDIRKAGQSLHISLGILLAAVLVTRLLWRGSAGRRLPPTNTGLLRWAASAAHLALYALLAAQVTLGFLFRWAQGEPFLFFGLFDVPAAFAPDHDLAQTIGNLHNTVAWTIIVLAGLHAAAALLHHYALRDGVLRRMLPGRG</sequence>
<evidence type="ECO:0000256" key="13">
    <source>
        <dbReference type="SAM" id="Phobius"/>
    </source>
</evidence>
<evidence type="ECO:0000256" key="4">
    <source>
        <dbReference type="ARBA" id="ARBA00022475"/>
    </source>
</evidence>
<comment type="cofactor">
    <cofactor evidence="1">
        <name>heme b</name>
        <dbReference type="ChEBI" id="CHEBI:60344"/>
    </cofactor>
</comment>
<protein>
    <submittedName>
        <fullName evidence="15">Cytochrome b</fullName>
    </submittedName>
</protein>
<dbReference type="GO" id="GO:0020037">
    <property type="term" value="F:heme binding"/>
    <property type="evidence" value="ECO:0007669"/>
    <property type="project" value="TreeGrafter"/>
</dbReference>
<feature type="transmembrane region" description="Helical" evidence="13">
    <location>
        <begin position="50"/>
        <end position="68"/>
    </location>
</feature>
<gene>
    <name evidence="15" type="ORF">JF625_21045</name>
</gene>
<evidence type="ECO:0000256" key="9">
    <source>
        <dbReference type="ARBA" id="ARBA00022989"/>
    </source>
</evidence>
<evidence type="ECO:0000256" key="3">
    <source>
        <dbReference type="ARBA" id="ARBA00022448"/>
    </source>
</evidence>
<evidence type="ECO:0000256" key="8">
    <source>
        <dbReference type="ARBA" id="ARBA00022982"/>
    </source>
</evidence>
<keyword evidence="4" id="KW-1003">Cell membrane</keyword>